<dbReference type="EMBL" id="CP006696">
    <property type="protein sequence ID" value="AIC09282.1"/>
    <property type="molecule type" value="Genomic_DNA"/>
</dbReference>
<evidence type="ECO:0000256" key="1">
    <source>
        <dbReference type="SAM" id="SignalP"/>
    </source>
</evidence>
<dbReference type="GO" id="GO:0006878">
    <property type="term" value="P:intracellular copper ion homeostasis"/>
    <property type="evidence" value="ECO:0007669"/>
    <property type="project" value="InterPro"/>
</dbReference>
<dbReference type="KEGG" id="xfs:D934_01475"/>
<evidence type="ECO:0000313" key="3">
    <source>
        <dbReference type="Proteomes" id="UP000027215"/>
    </source>
</evidence>
<dbReference type="AlphaFoldDB" id="A0A060H8N0"/>
<dbReference type="Proteomes" id="UP000027215">
    <property type="component" value="Chromosome"/>
</dbReference>
<dbReference type="Pfam" id="PF05275">
    <property type="entry name" value="CopB"/>
    <property type="match status" value="1"/>
</dbReference>
<keyword evidence="1" id="KW-0732">Signal</keyword>
<organism evidence="2 3">
    <name type="scientific">Xylella fastidiosa subsp. sandyi Ann-1</name>
    <dbReference type="NCBI Taxonomy" id="155920"/>
    <lineage>
        <taxon>Bacteria</taxon>
        <taxon>Pseudomonadati</taxon>
        <taxon>Pseudomonadota</taxon>
        <taxon>Gammaproteobacteria</taxon>
        <taxon>Lysobacterales</taxon>
        <taxon>Lysobacteraceae</taxon>
        <taxon>Xylella</taxon>
    </lineage>
</organism>
<dbReference type="PATRIC" id="fig|155920.8.peg.354"/>
<evidence type="ECO:0000313" key="2">
    <source>
        <dbReference type="EMBL" id="AIC09282.1"/>
    </source>
</evidence>
<proteinExistence type="predicted"/>
<gene>
    <name evidence="2" type="ORF">D934_01475</name>
</gene>
<protein>
    <submittedName>
        <fullName evidence="2">Copper resistance protein CopB</fullName>
    </submittedName>
</protein>
<name>A0A060H8N0_XYLFS</name>
<reference evidence="2 3" key="1">
    <citation type="submission" date="2013-08" db="EMBL/GenBank/DDBJ databases">
        <authorList>
            <person name="Stouthamer R."/>
            <person name="Nunney L."/>
        </authorList>
    </citation>
    <scope>NUCLEOTIDE SEQUENCE [LARGE SCALE GENOMIC DNA]</scope>
    <source>
        <strain evidence="3">ann-1</strain>
    </source>
</reference>
<sequence length="334" mass="37681">MNTRTWFVLFCVALPLVPLQAQPHPQTEQTSPALSEHTRMDHTQMDHTEMDHTQMDHTQMDHTQMDHTQMDHTQMDHTGMDHTGMDHTGMDHAIHGATTRSAGDVALPPPTTAALAAAFPPLRHRAAHAPPLVSLVRIDRLETWNADPGRGHAWATQAWIGSDIQRLWLRSQGECYGGRCQSVAVDMLYGHDISPWWDALIGARRDVQPDGRTWAALGVQGVTPYKFESAAFLYLSGAAMRLMVETKYDLLLSQRLIMQPSLQATAGLTRDRDLGAGPQTLQVGVRMRYQITRRVAPYVGWEREYGYGESGRQARARGRSDDEQRWVAGIRWWF</sequence>
<dbReference type="GO" id="GO:0009279">
    <property type="term" value="C:cell outer membrane"/>
    <property type="evidence" value="ECO:0007669"/>
    <property type="project" value="InterPro"/>
</dbReference>
<dbReference type="HOGENOM" id="CLU_042913_0_0_6"/>
<dbReference type="RefSeq" id="WP_020852562.1">
    <property type="nucleotide sequence ID" value="NZ_CP006696.1"/>
</dbReference>
<dbReference type="InterPro" id="IPR007939">
    <property type="entry name" value="Cu-R_B_prcur"/>
</dbReference>
<dbReference type="GO" id="GO:0005507">
    <property type="term" value="F:copper ion binding"/>
    <property type="evidence" value="ECO:0007669"/>
    <property type="project" value="InterPro"/>
</dbReference>
<feature type="signal peptide" evidence="1">
    <location>
        <begin position="1"/>
        <end position="21"/>
    </location>
</feature>
<feature type="chain" id="PRO_5001583409" evidence="1">
    <location>
        <begin position="22"/>
        <end position="334"/>
    </location>
</feature>
<accession>A0A060H8N0</accession>